<accession>A0A1Y1XSX2</accession>
<evidence type="ECO:0000313" key="13">
    <source>
        <dbReference type="EMBL" id="ORX88852.1"/>
    </source>
</evidence>
<proteinExistence type="inferred from homology"/>
<evidence type="ECO:0000256" key="2">
    <source>
        <dbReference type="ARBA" id="ARBA00005988"/>
    </source>
</evidence>
<dbReference type="FunFam" id="3.40.630.10:FF:000084">
    <property type="entry name" value="Carboxypeptidase B2"/>
    <property type="match status" value="1"/>
</dbReference>
<comment type="cofactor">
    <cofactor evidence="1">
        <name>Zn(2+)</name>
        <dbReference type="ChEBI" id="CHEBI:29105"/>
    </cofactor>
</comment>
<evidence type="ECO:0000313" key="14">
    <source>
        <dbReference type="Proteomes" id="UP000193498"/>
    </source>
</evidence>
<comment type="similarity">
    <text evidence="2 10">Belongs to the peptidase M14 family.</text>
</comment>
<keyword evidence="3 13" id="KW-0121">Carboxypeptidase</keyword>
<dbReference type="Pfam" id="PF00246">
    <property type="entry name" value="Peptidase_M14"/>
    <property type="match status" value="1"/>
</dbReference>
<evidence type="ECO:0000256" key="10">
    <source>
        <dbReference type="PROSITE-ProRule" id="PRU01379"/>
    </source>
</evidence>
<dbReference type="PROSITE" id="PS00132">
    <property type="entry name" value="CARBOXYPEPT_ZN_1"/>
    <property type="match status" value="1"/>
</dbReference>
<dbReference type="GO" id="GO:0005615">
    <property type="term" value="C:extracellular space"/>
    <property type="evidence" value="ECO:0007669"/>
    <property type="project" value="TreeGrafter"/>
</dbReference>
<keyword evidence="7" id="KW-0378">Hydrolase</keyword>
<evidence type="ECO:0000256" key="8">
    <source>
        <dbReference type="ARBA" id="ARBA00022833"/>
    </source>
</evidence>
<dbReference type="PRINTS" id="PR00765">
    <property type="entry name" value="CRBOXYPTASEA"/>
</dbReference>
<evidence type="ECO:0000256" key="4">
    <source>
        <dbReference type="ARBA" id="ARBA00022670"/>
    </source>
</evidence>
<dbReference type="Proteomes" id="UP000193498">
    <property type="component" value="Unassembled WGS sequence"/>
</dbReference>
<evidence type="ECO:0000256" key="5">
    <source>
        <dbReference type="ARBA" id="ARBA00022723"/>
    </source>
</evidence>
<keyword evidence="5" id="KW-0479">Metal-binding</keyword>
<feature type="region of interest" description="Disordered" evidence="11">
    <location>
        <begin position="146"/>
        <end position="167"/>
    </location>
</feature>
<evidence type="ECO:0000259" key="12">
    <source>
        <dbReference type="PROSITE" id="PS52035"/>
    </source>
</evidence>
<evidence type="ECO:0000256" key="7">
    <source>
        <dbReference type="ARBA" id="ARBA00022801"/>
    </source>
</evidence>
<evidence type="ECO:0000256" key="11">
    <source>
        <dbReference type="SAM" id="MobiDB-lite"/>
    </source>
</evidence>
<evidence type="ECO:0000256" key="1">
    <source>
        <dbReference type="ARBA" id="ARBA00001947"/>
    </source>
</evidence>
<dbReference type="InterPro" id="IPR000834">
    <property type="entry name" value="Peptidase_M14"/>
</dbReference>
<dbReference type="EMBL" id="MCFE01000493">
    <property type="protein sequence ID" value="ORX88852.1"/>
    <property type="molecule type" value="Genomic_DNA"/>
</dbReference>
<dbReference type="OrthoDB" id="3626597at2759"/>
<feature type="non-terminal residue" evidence="13">
    <location>
        <position position="1"/>
    </location>
</feature>
<dbReference type="GO" id="GO:0004181">
    <property type="term" value="F:metallocarboxypeptidase activity"/>
    <property type="evidence" value="ECO:0007669"/>
    <property type="project" value="InterPro"/>
</dbReference>
<dbReference type="PANTHER" id="PTHR11705">
    <property type="entry name" value="PROTEASE FAMILY M14 CARBOXYPEPTIDASE A,B"/>
    <property type="match status" value="1"/>
</dbReference>
<evidence type="ECO:0000256" key="6">
    <source>
        <dbReference type="ARBA" id="ARBA00022729"/>
    </source>
</evidence>
<keyword evidence="14" id="KW-1185">Reference proteome</keyword>
<dbReference type="CDD" id="cd03860">
    <property type="entry name" value="M14_CP_A-B_like"/>
    <property type="match status" value="1"/>
</dbReference>
<dbReference type="InParanoid" id="A0A1Y1XSX2"/>
<evidence type="ECO:0000256" key="9">
    <source>
        <dbReference type="ARBA" id="ARBA00023049"/>
    </source>
</evidence>
<evidence type="ECO:0000256" key="3">
    <source>
        <dbReference type="ARBA" id="ARBA00022645"/>
    </source>
</evidence>
<feature type="domain" description="Peptidase M14" evidence="12">
    <location>
        <begin position="6"/>
        <end position="310"/>
    </location>
</feature>
<dbReference type="SMART" id="SM00631">
    <property type="entry name" value="Zn_pept"/>
    <property type="match status" value="1"/>
</dbReference>
<feature type="non-terminal residue" evidence="13">
    <location>
        <position position="316"/>
    </location>
</feature>
<protein>
    <submittedName>
        <fullName evidence="13">Peptidase M14, carboxypeptidase A</fullName>
    </submittedName>
</protein>
<keyword evidence="9" id="KW-0482">Metalloprotease</keyword>
<dbReference type="FunCoup" id="A0A1Y1XSX2">
    <property type="interactions" value="6"/>
</dbReference>
<sequence>ATWFQSYHTFADIVQWLQQLSKKYPDLVTYVPSIGKTTLGKDIPALRITSKNGGEKKKIWFQGLQHAREWIATTTMQYLADGLASGYATDSDIKGILDAAEIIIIPVSNPDGYEYTWNGDRLWRKNRRNNGGGVYGVDLNRNWPDHWNQGGSSKDPSDETFMGPSGGSEPEVKALINYFLQQKNVVGAIDYHSYGELIMWPYGWTTSKVAKNTEYAALGKAMKSAIRTVNTSERYTTQQISDLYVASGSSSDWFYGEQVAQAQGFRSTSIAVELSPPSARRGLGFILPPEEIIPVGNETLAAAKVFISNVLNEPIN</sequence>
<organism evidence="13 14">
    <name type="scientific">Basidiobolus meristosporus CBS 931.73</name>
    <dbReference type="NCBI Taxonomy" id="1314790"/>
    <lineage>
        <taxon>Eukaryota</taxon>
        <taxon>Fungi</taxon>
        <taxon>Fungi incertae sedis</taxon>
        <taxon>Zoopagomycota</taxon>
        <taxon>Entomophthoromycotina</taxon>
        <taxon>Basidiobolomycetes</taxon>
        <taxon>Basidiobolales</taxon>
        <taxon>Basidiobolaceae</taxon>
        <taxon>Basidiobolus</taxon>
    </lineage>
</organism>
<name>A0A1Y1XSX2_9FUNG</name>
<dbReference type="Gene3D" id="3.40.630.10">
    <property type="entry name" value="Zn peptidases"/>
    <property type="match status" value="1"/>
</dbReference>
<reference evidence="13 14" key="1">
    <citation type="submission" date="2016-07" db="EMBL/GenBank/DDBJ databases">
        <title>Pervasive Adenine N6-methylation of Active Genes in Fungi.</title>
        <authorList>
            <consortium name="DOE Joint Genome Institute"/>
            <person name="Mondo S.J."/>
            <person name="Dannebaum R.O."/>
            <person name="Kuo R.C."/>
            <person name="Labutti K."/>
            <person name="Haridas S."/>
            <person name="Kuo A."/>
            <person name="Salamov A."/>
            <person name="Ahrendt S.R."/>
            <person name="Lipzen A."/>
            <person name="Sullivan W."/>
            <person name="Andreopoulos W.B."/>
            <person name="Clum A."/>
            <person name="Lindquist E."/>
            <person name="Daum C."/>
            <person name="Ramamoorthy G.K."/>
            <person name="Gryganskyi A."/>
            <person name="Culley D."/>
            <person name="Magnuson J.K."/>
            <person name="James T.Y."/>
            <person name="O'Malley M.A."/>
            <person name="Stajich J.E."/>
            <person name="Spatafora J.W."/>
            <person name="Visel A."/>
            <person name="Grigoriev I.V."/>
        </authorList>
    </citation>
    <scope>NUCLEOTIDE SEQUENCE [LARGE SCALE GENOMIC DNA]</scope>
    <source>
        <strain evidence="13 14">CBS 931.73</strain>
    </source>
</reference>
<dbReference type="AlphaFoldDB" id="A0A1Y1XSX2"/>
<keyword evidence="8" id="KW-0862">Zinc</keyword>
<keyword evidence="6" id="KW-0732">Signal</keyword>
<gene>
    <name evidence="13" type="ORF">K493DRAFT_153736</name>
</gene>
<dbReference type="InterPro" id="IPR057246">
    <property type="entry name" value="CARBOXYPEPT_ZN_1"/>
</dbReference>
<keyword evidence="4" id="KW-0645">Protease</keyword>
<dbReference type="SUPFAM" id="SSF53187">
    <property type="entry name" value="Zn-dependent exopeptidases"/>
    <property type="match status" value="1"/>
</dbReference>
<dbReference type="STRING" id="1314790.A0A1Y1XSX2"/>
<feature type="active site" description="Proton donor/acceptor" evidence="10">
    <location>
        <position position="273"/>
    </location>
</feature>
<comment type="caution">
    <text evidence="13">The sequence shown here is derived from an EMBL/GenBank/DDBJ whole genome shotgun (WGS) entry which is preliminary data.</text>
</comment>
<dbReference type="PANTHER" id="PTHR11705:SF143">
    <property type="entry name" value="SLL0236 PROTEIN"/>
    <property type="match status" value="1"/>
</dbReference>
<dbReference type="GO" id="GO:0008270">
    <property type="term" value="F:zinc ion binding"/>
    <property type="evidence" value="ECO:0007669"/>
    <property type="project" value="InterPro"/>
</dbReference>
<dbReference type="PROSITE" id="PS52035">
    <property type="entry name" value="PEPTIDASE_M14"/>
    <property type="match status" value="1"/>
</dbReference>
<dbReference type="GO" id="GO:0006508">
    <property type="term" value="P:proteolysis"/>
    <property type="evidence" value="ECO:0007669"/>
    <property type="project" value="UniProtKB-KW"/>
</dbReference>